<evidence type="ECO:0000313" key="1">
    <source>
        <dbReference type="EMBL" id="KAJ2810915.1"/>
    </source>
</evidence>
<dbReference type="EMBL" id="JANBUP010000582">
    <property type="protein sequence ID" value="KAJ2810915.1"/>
    <property type="molecule type" value="Genomic_DNA"/>
</dbReference>
<accession>A0ACC1LLK9</accession>
<sequence>MFAAVYSAARCPLGLARRAAIQLRSMASTATSSVQQPKLERSHAPKALTMYKKPFTQRKQFLFSEYEGQFTTSPAVVVVQHHNLSGAELLEYRRDLKLSAQGARLMIVRSKMIKAVLRNTRFANLGSLFTGPTAIVYWREAEAGVEGFDSILAVKQAMDLAKKQKKIILMGAKYGETLLNPNMMKDFVNLPHINQLRAQVLGVIQSPAQQLSSVLQRIPQRLVGVLQQKVDAEGEGKPEEQQSQQ</sequence>
<gene>
    <name evidence="1" type="ORF">H4S07_002393</name>
</gene>
<dbReference type="Proteomes" id="UP001140096">
    <property type="component" value="Unassembled WGS sequence"/>
</dbReference>
<reference evidence="1" key="1">
    <citation type="submission" date="2022-07" db="EMBL/GenBank/DDBJ databases">
        <title>Phylogenomic reconstructions and comparative analyses of Kickxellomycotina fungi.</title>
        <authorList>
            <person name="Reynolds N.K."/>
            <person name="Stajich J.E."/>
            <person name="Barry K."/>
            <person name="Grigoriev I.V."/>
            <person name="Crous P."/>
            <person name="Smith M.E."/>
        </authorList>
    </citation>
    <scope>NUCLEOTIDE SEQUENCE</scope>
    <source>
        <strain evidence="1">CBS 102833</strain>
    </source>
</reference>
<evidence type="ECO:0000313" key="2">
    <source>
        <dbReference type="Proteomes" id="UP001140096"/>
    </source>
</evidence>
<name>A0ACC1LLK9_9FUNG</name>
<organism evidence="1 2">
    <name type="scientific">Coemansia furcata</name>
    <dbReference type="NCBI Taxonomy" id="417177"/>
    <lineage>
        <taxon>Eukaryota</taxon>
        <taxon>Fungi</taxon>
        <taxon>Fungi incertae sedis</taxon>
        <taxon>Zoopagomycota</taxon>
        <taxon>Kickxellomycotina</taxon>
        <taxon>Kickxellomycetes</taxon>
        <taxon>Kickxellales</taxon>
        <taxon>Kickxellaceae</taxon>
        <taxon>Coemansia</taxon>
    </lineage>
</organism>
<proteinExistence type="predicted"/>
<protein>
    <submittedName>
        <fullName evidence="1">Uncharacterized protein</fullName>
    </submittedName>
</protein>
<keyword evidence="2" id="KW-1185">Reference proteome</keyword>
<comment type="caution">
    <text evidence="1">The sequence shown here is derived from an EMBL/GenBank/DDBJ whole genome shotgun (WGS) entry which is preliminary data.</text>
</comment>